<evidence type="ECO:0000256" key="1">
    <source>
        <dbReference type="ARBA" id="ARBA00001966"/>
    </source>
</evidence>
<evidence type="ECO:0000259" key="13">
    <source>
        <dbReference type="PROSITE" id="PS51918"/>
    </source>
</evidence>
<dbReference type="InterPro" id="IPR013785">
    <property type="entry name" value="Aldolase_TIM"/>
</dbReference>
<dbReference type="SFLD" id="SFLDG01066">
    <property type="entry name" value="organic_radical-activating_enz"/>
    <property type="match status" value="1"/>
</dbReference>
<comment type="cofactor">
    <cofactor evidence="1">
        <name>[4Fe-4S] cluster</name>
        <dbReference type="ChEBI" id="CHEBI:49883"/>
    </cofactor>
</comment>
<keyword evidence="15" id="KW-1185">Reference proteome</keyword>
<evidence type="ECO:0000256" key="6">
    <source>
        <dbReference type="ARBA" id="ARBA00022691"/>
    </source>
</evidence>
<comment type="caution">
    <text evidence="14">The sequence shown here is derived from an EMBL/GenBank/DDBJ whole genome shotgun (WGS) entry which is preliminary data.</text>
</comment>
<dbReference type="InterPro" id="IPR034457">
    <property type="entry name" value="Organic_radical-activating"/>
</dbReference>
<dbReference type="Proteomes" id="UP000247565">
    <property type="component" value="Unassembled WGS sequence"/>
</dbReference>
<dbReference type="GO" id="GO:0051539">
    <property type="term" value="F:4 iron, 4 sulfur cluster binding"/>
    <property type="evidence" value="ECO:0007669"/>
    <property type="project" value="UniProtKB-KW"/>
</dbReference>
<dbReference type="GO" id="GO:0046872">
    <property type="term" value="F:metal ion binding"/>
    <property type="evidence" value="ECO:0007669"/>
    <property type="project" value="UniProtKB-KW"/>
</dbReference>
<evidence type="ECO:0000313" key="14">
    <source>
        <dbReference type="EMBL" id="PXY99829.1"/>
    </source>
</evidence>
<sequence length="168" mass="18842">MAVAKLRISGIEAESIVDGPGLRYVVFTQGCPHQCIGCHNPETHALNSGYEISIQEIINDFLNNPLLSGMTFSGGEPFLQAESLVLLANIVKKTGKTLVTYTGYTYERLLELGKCNPSIIHLLELIDILIDGPFQISQRDLQLSFRGSANQRILYRMDRQRIKDQLKY</sequence>
<evidence type="ECO:0000256" key="8">
    <source>
        <dbReference type="ARBA" id="ARBA00023002"/>
    </source>
</evidence>
<keyword evidence="7" id="KW-0479">Metal-binding</keyword>
<dbReference type="InterPro" id="IPR058240">
    <property type="entry name" value="rSAM_sf"/>
</dbReference>
<dbReference type="OrthoDB" id="9792276at2"/>
<keyword evidence="10" id="KW-0411">Iron-sulfur</keyword>
<evidence type="ECO:0000256" key="11">
    <source>
        <dbReference type="ARBA" id="ARBA00047365"/>
    </source>
</evidence>
<dbReference type="GO" id="GO:0043365">
    <property type="term" value="F:[formate-C-acetyltransferase]-activating enzyme activity"/>
    <property type="evidence" value="ECO:0007669"/>
    <property type="project" value="InterPro"/>
</dbReference>
<dbReference type="PIRSF" id="PIRSF000368">
    <property type="entry name" value="NrdG"/>
    <property type="match status" value="1"/>
</dbReference>
<keyword evidence="9" id="KW-0408">Iron</keyword>
<name>A0A318MVW8_9PROT</name>
<dbReference type="PANTHER" id="PTHR30352:SF2">
    <property type="entry name" value="ANAEROBIC RIBONUCLEOSIDE-TRIPHOSPHATE REDUCTASE-ACTIVATING PROTEIN"/>
    <property type="match status" value="1"/>
</dbReference>
<accession>A0A318MVW8</accession>
<dbReference type="PROSITE" id="PS51918">
    <property type="entry name" value="RADICAL_SAM"/>
    <property type="match status" value="1"/>
</dbReference>
<proteinExistence type="inferred from homology"/>
<dbReference type="InterPro" id="IPR001989">
    <property type="entry name" value="Radical_activat_CS"/>
</dbReference>
<dbReference type="PANTHER" id="PTHR30352">
    <property type="entry name" value="PYRUVATE FORMATE-LYASE-ACTIVATING ENZYME"/>
    <property type="match status" value="1"/>
</dbReference>
<dbReference type="SFLD" id="SFLDS00029">
    <property type="entry name" value="Radical_SAM"/>
    <property type="match status" value="1"/>
</dbReference>
<dbReference type="Gene3D" id="3.20.20.70">
    <property type="entry name" value="Aldolase class I"/>
    <property type="match status" value="1"/>
</dbReference>
<evidence type="ECO:0000256" key="9">
    <source>
        <dbReference type="ARBA" id="ARBA00023004"/>
    </source>
</evidence>
<dbReference type="SFLD" id="SFLDG01063">
    <property type="entry name" value="activating_enzymes__group_1"/>
    <property type="match status" value="1"/>
</dbReference>
<evidence type="ECO:0000256" key="4">
    <source>
        <dbReference type="ARBA" id="ARBA00014281"/>
    </source>
</evidence>
<gene>
    <name evidence="14" type="primary">nrdG</name>
    <name evidence="14" type="ORF">DK869_07790</name>
</gene>
<evidence type="ECO:0000256" key="10">
    <source>
        <dbReference type="ARBA" id="ARBA00023014"/>
    </source>
</evidence>
<dbReference type="PROSITE" id="PS01087">
    <property type="entry name" value="RADICAL_ACTIVATING"/>
    <property type="match status" value="1"/>
</dbReference>
<dbReference type="EMBL" id="QGLT01000004">
    <property type="protein sequence ID" value="PXY99829.1"/>
    <property type="molecule type" value="Genomic_DNA"/>
</dbReference>
<dbReference type="GO" id="GO:0004748">
    <property type="term" value="F:ribonucleoside-diphosphate reductase activity, thioredoxin disulfide as acceptor"/>
    <property type="evidence" value="ECO:0007669"/>
    <property type="project" value="TreeGrafter"/>
</dbReference>
<dbReference type="EC" id="1.97.1.-" evidence="12"/>
<keyword evidence="5" id="KW-0004">4Fe-4S</keyword>
<evidence type="ECO:0000256" key="12">
    <source>
        <dbReference type="PIRNR" id="PIRNR000368"/>
    </source>
</evidence>
<evidence type="ECO:0000256" key="3">
    <source>
        <dbReference type="ARBA" id="ARBA00009777"/>
    </source>
</evidence>
<keyword evidence="8 12" id="KW-0560">Oxidoreductase</keyword>
<comment type="catalytic activity">
    <reaction evidence="11">
        <text>glycyl-[protein] + reduced [flavodoxin] + S-adenosyl-L-methionine = glycin-2-yl radical-[protein] + semiquinone [flavodoxin] + 5'-deoxyadenosine + L-methionine + H(+)</text>
        <dbReference type="Rhea" id="RHEA:61976"/>
        <dbReference type="Rhea" id="RHEA-COMP:10622"/>
        <dbReference type="Rhea" id="RHEA-COMP:14480"/>
        <dbReference type="Rhea" id="RHEA-COMP:15993"/>
        <dbReference type="Rhea" id="RHEA-COMP:15994"/>
        <dbReference type="ChEBI" id="CHEBI:15378"/>
        <dbReference type="ChEBI" id="CHEBI:17319"/>
        <dbReference type="ChEBI" id="CHEBI:29947"/>
        <dbReference type="ChEBI" id="CHEBI:32722"/>
        <dbReference type="ChEBI" id="CHEBI:57618"/>
        <dbReference type="ChEBI" id="CHEBI:57844"/>
        <dbReference type="ChEBI" id="CHEBI:59789"/>
        <dbReference type="ChEBI" id="CHEBI:140311"/>
    </reaction>
</comment>
<dbReference type="Pfam" id="PF13353">
    <property type="entry name" value="Fer4_12"/>
    <property type="match status" value="1"/>
</dbReference>
<evidence type="ECO:0000256" key="7">
    <source>
        <dbReference type="ARBA" id="ARBA00022723"/>
    </source>
</evidence>
<dbReference type="AlphaFoldDB" id="A0A318MVW8"/>
<dbReference type="NCBIfam" id="TIGR02491">
    <property type="entry name" value="NrdG"/>
    <property type="match status" value="1"/>
</dbReference>
<dbReference type="CDD" id="cd01335">
    <property type="entry name" value="Radical_SAM"/>
    <property type="match status" value="1"/>
</dbReference>
<comment type="similarity">
    <text evidence="3 12">Belongs to the organic radical-activating enzymes family.</text>
</comment>
<organism evidence="14 15">
    <name type="scientific">Commensalibacter melissae</name>
    <dbReference type="NCBI Taxonomy" id="2070537"/>
    <lineage>
        <taxon>Bacteria</taxon>
        <taxon>Pseudomonadati</taxon>
        <taxon>Pseudomonadota</taxon>
        <taxon>Alphaproteobacteria</taxon>
        <taxon>Acetobacterales</taxon>
        <taxon>Acetobacteraceae</taxon>
    </lineage>
</organism>
<dbReference type="InterPro" id="IPR007197">
    <property type="entry name" value="rSAM"/>
</dbReference>
<protein>
    <recommendedName>
        <fullName evidence="4 12">Anaerobic ribonucleoside-triphosphate reductase-activating protein</fullName>
        <ecNumber evidence="12">1.97.1.-</ecNumber>
    </recommendedName>
</protein>
<feature type="domain" description="Radical SAM core" evidence="13">
    <location>
        <begin position="17"/>
        <end position="168"/>
    </location>
</feature>
<evidence type="ECO:0000256" key="2">
    <source>
        <dbReference type="ARBA" id="ARBA00003852"/>
    </source>
</evidence>
<dbReference type="SUPFAM" id="SSF102114">
    <property type="entry name" value="Radical SAM enzymes"/>
    <property type="match status" value="1"/>
</dbReference>
<keyword evidence="6" id="KW-0949">S-adenosyl-L-methionine</keyword>
<evidence type="ECO:0000256" key="5">
    <source>
        <dbReference type="ARBA" id="ARBA00022485"/>
    </source>
</evidence>
<comment type="function">
    <text evidence="2 12">Activation of anaerobic ribonucleoside-triphosphate reductase under anaerobic conditions by generation of an organic free radical, using S-adenosylmethionine and reduced flavodoxin as cosubstrates to produce 5'-deoxy-adenosine.</text>
</comment>
<evidence type="ECO:0000313" key="15">
    <source>
        <dbReference type="Proteomes" id="UP000247565"/>
    </source>
</evidence>
<reference evidence="14 15" key="1">
    <citation type="submission" date="2018-05" db="EMBL/GenBank/DDBJ databases">
        <title>Reference genomes for bee gut microbiota database.</title>
        <authorList>
            <person name="Ellegaard K.M."/>
        </authorList>
    </citation>
    <scope>NUCLEOTIDE SEQUENCE [LARGE SCALE GENOMIC DNA]</scope>
    <source>
        <strain evidence="14 15">ESL0284</strain>
    </source>
</reference>
<dbReference type="RefSeq" id="WP_110439449.1">
    <property type="nucleotide sequence ID" value="NZ_CP046393.1"/>
</dbReference>
<dbReference type="InterPro" id="IPR012837">
    <property type="entry name" value="NrdG"/>
</dbReference>
<dbReference type="SFLD" id="SFLDF00299">
    <property type="entry name" value="anaerobic_ribonucleoside-triph"/>
    <property type="match status" value="1"/>
</dbReference>